<name>A0A4Y8CYN9_9HELO</name>
<accession>A0A4Y8CYN9</accession>
<evidence type="ECO:0000313" key="2">
    <source>
        <dbReference type="EMBL" id="TEY57596.1"/>
    </source>
</evidence>
<dbReference type="Proteomes" id="UP000297299">
    <property type="component" value="Unassembled WGS sequence"/>
</dbReference>
<dbReference type="OrthoDB" id="3563282at2759"/>
<feature type="region of interest" description="Disordered" evidence="1">
    <location>
        <begin position="199"/>
        <end position="248"/>
    </location>
</feature>
<evidence type="ECO:0000256" key="1">
    <source>
        <dbReference type="SAM" id="MobiDB-lite"/>
    </source>
</evidence>
<reference evidence="2 3" key="1">
    <citation type="submission" date="2017-11" db="EMBL/GenBank/DDBJ databases">
        <title>Comparative genomics of Botrytis spp.</title>
        <authorList>
            <person name="Valero-Jimenez C.A."/>
            <person name="Tapia P."/>
            <person name="Veloso J."/>
            <person name="Silva-Moreno E."/>
            <person name="Staats M."/>
            <person name="Valdes J.H."/>
            <person name="Van Kan J.A.L."/>
        </authorList>
    </citation>
    <scope>NUCLEOTIDE SEQUENCE [LARGE SCALE GENOMIC DNA]</scope>
    <source>
        <strain evidence="2 3">MUCL2830</strain>
    </source>
</reference>
<keyword evidence="3" id="KW-1185">Reference proteome</keyword>
<evidence type="ECO:0000313" key="3">
    <source>
        <dbReference type="Proteomes" id="UP000297299"/>
    </source>
</evidence>
<sequence length="278" mass="32487">MDKPNQATMSSLVHTLLIWEFADVAIPPQVIEFEANLPKSDGRLTKTQLNTGRATAIKCYRGDRWPIIDYHGRLTLRCAFSTEFQHAMEALLLSYTPPDLVYINRLNNAKRDITYRKNPFEKASEEDMRRITHLAFNYDNIHLELNHWLYSFIRYLVQQLRNVHVVTYFLRKSTVRSLQKNKTHMSGKTLSLTELRDRSSMHDTGIDESSDTGVETDIEGFGDIDDNSDFGSDDSDNDSESTRRHNSFPCRSYTGIEKTSKVLQRDWTWARWEWWKPI</sequence>
<gene>
    <name evidence="2" type="ORF">BOTCAL_0212g00110</name>
</gene>
<protein>
    <submittedName>
        <fullName evidence="2">Uncharacterized protein</fullName>
    </submittedName>
</protein>
<dbReference type="AlphaFoldDB" id="A0A4Y8CYN9"/>
<proteinExistence type="predicted"/>
<comment type="caution">
    <text evidence="2">The sequence shown here is derived from an EMBL/GenBank/DDBJ whole genome shotgun (WGS) entry which is preliminary data.</text>
</comment>
<feature type="compositionally biased region" description="Acidic residues" evidence="1">
    <location>
        <begin position="206"/>
        <end position="239"/>
    </location>
</feature>
<organism evidence="2 3">
    <name type="scientific">Botryotinia calthae</name>
    <dbReference type="NCBI Taxonomy" id="38488"/>
    <lineage>
        <taxon>Eukaryota</taxon>
        <taxon>Fungi</taxon>
        <taxon>Dikarya</taxon>
        <taxon>Ascomycota</taxon>
        <taxon>Pezizomycotina</taxon>
        <taxon>Leotiomycetes</taxon>
        <taxon>Helotiales</taxon>
        <taxon>Sclerotiniaceae</taxon>
        <taxon>Botryotinia</taxon>
    </lineage>
</organism>
<dbReference type="STRING" id="38488.A0A4Y8CYN9"/>
<dbReference type="EMBL" id="PHWZ01000212">
    <property type="protein sequence ID" value="TEY57596.1"/>
    <property type="molecule type" value="Genomic_DNA"/>
</dbReference>